<dbReference type="UniPathway" id="UPA00115">
    <property type="reaction ID" value="UER00408"/>
</dbReference>
<feature type="domain" description="Glucose-6-phosphate dehydrogenase C-terminal" evidence="9">
    <location>
        <begin position="184"/>
        <end position="463"/>
    </location>
</feature>
<evidence type="ECO:0000256" key="7">
    <source>
        <dbReference type="HAMAP-Rule" id="MF_00966"/>
    </source>
</evidence>
<dbReference type="InterPro" id="IPR022675">
    <property type="entry name" value="G6P_DH_C"/>
</dbReference>
<dbReference type="RefSeq" id="WP_186918844.1">
    <property type="nucleotide sequence ID" value="NZ_JACOPQ010000004.1"/>
</dbReference>
<reference evidence="10" key="1">
    <citation type="submission" date="2020-08" db="EMBL/GenBank/DDBJ databases">
        <title>Genome public.</title>
        <authorList>
            <person name="Liu C."/>
            <person name="Sun Q."/>
        </authorList>
    </citation>
    <scope>NUCLEOTIDE SEQUENCE</scope>
    <source>
        <strain evidence="10">NSJ-52</strain>
    </source>
</reference>
<comment type="similarity">
    <text evidence="2 7">Belongs to the glucose-6-phosphate dehydrogenase family.</text>
</comment>
<accession>A0A8J6JK44</accession>
<evidence type="ECO:0000256" key="1">
    <source>
        <dbReference type="ARBA" id="ARBA00004937"/>
    </source>
</evidence>
<comment type="catalytic activity">
    <reaction evidence="7">
        <text>D-glucose 6-phosphate + NADP(+) = 6-phospho-D-glucono-1,5-lactone + NADPH + H(+)</text>
        <dbReference type="Rhea" id="RHEA:15841"/>
        <dbReference type="ChEBI" id="CHEBI:15378"/>
        <dbReference type="ChEBI" id="CHEBI:57783"/>
        <dbReference type="ChEBI" id="CHEBI:57955"/>
        <dbReference type="ChEBI" id="CHEBI:58349"/>
        <dbReference type="ChEBI" id="CHEBI:61548"/>
        <dbReference type="EC" id="1.1.1.49"/>
    </reaction>
</comment>
<dbReference type="GO" id="GO:0050661">
    <property type="term" value="F:NADP binding"/>
    <property type="evidence" value="ECO:0007669"/>
    <property type="project" value="UniProtKB-UniRule"/>
</dbReference>
<dbReference type="PRINTS" id="PR00079">
    <property type="entry name" value="G6PDHDRGNASE"/>
</dbReference>
<dbReference type="Pfam" id="PF02781">
    <property type="entry name" value="G6PD_C"/>
    <property type="match status" value="1"/>
</dbReference>
<dbReference type="PROSITE" id="PS00069">
    <property type="entry name" value="G6P_DEHYDROGENASE"/>
    <property type="match status" value="1"/>
</dbReference>
<feature type="active site" description="Proton acceptor" evidence="7">
    <location>
        <position position="234"/>
    </location>
</feature>
<dbReference type="Gene3D" id="3.30.360.10">
    <property type="entry name" value="Dihydrodipicolinate Reductase, domain 2"/>
    <property type="match status" value="1"/>
</dbReference>
<dbReference type="InterPro" id="IPR036291">
    <property type="entry name" value="NAD(P)-bd_dom_sf"/>
</dbReference>
<evidence type="ECO:0000259" key="8">
    <source>
        <dbReference type="Pfam" id="PF00479"/>
    </source>
</evidence>
<evidence type="ECO:0000313" key="11">
    <source>
        <dbReference type="Proteomes" id="UP000607645"/>
    </source>
</evidence>
<evidence type="ECO:0000313" key="10">
    <source>
        <dbReference type="EMBL" id="MBC5736734.1"/>
    </source>
</evidence>
<feature type="binding site" evidence="7">
    <location>
        <position position="45"/>
    </location>
    <ligand>
        <name>NADP(+)</name>
        <dbReference type="ChEBI" id="CHEBI:58349"/>
    </ligand>
</feature>
<evidence type="ECO:0000256" key="3">
    <source>
        <dbReference type="ARBA" id="ARBA00022526"/>
    </source>
</evidence>
<comment type="pathway">
    <text evidence="1 7">Carbohydrate degradation; pentose phosphate pathway; D-ribulose 5-phosphate from D-glucose 6-phosphate (oxidative stage): step 1/3.</text>
</comment>
<evidence type="ECO:0000256" key="2">
    <source>
        <dbReference type="ARBA" id="ARBA00009975"/>
    </source>
</evidence>
<name>A0A8J6JK44_9FIRM</name>
<feature type="binding site" evidence="7">
    <location>
        <position position="229"/>
    </location>
    <ligand>
        <name>substrate</name>
    </ligand>
</feature>
<dbReference type="Pfam" id="PF00479">
    <property type="entry name" value="G6PD_N"/>
    <property type="match status" value="1"/>
</dbReference>
<dbReference type="PANTHER" id="PTHR23429">
    <property type="entry name" value="GLUCOSE-6-PHOSPHATE 1-DEHYDROGENASE G6PD"/>
    <property type="match status" value="1"/>
</dbReference>
<dbReference type="SUPFAM" id="SSF55347">
    <property type="entry name" value="Glyceraldehyde-3-phosphate dehydrogenase-like, C-terminal domain"/>
    <property type="match status" value="1"/>
</dbReference>
<keyword evidence="6 7" id="KW-0119">Carbohydrate metabolism</keyword>
<feature type="binding site" evidence="7">
    <location>
        <begin position="87"/>
        <end position="88"/>
    </location>
    <ligand>
        <name>NADP(+)</name>
        <dbReference type="ChEBI" id="CHEBI:58349"/>
    </ligand>
</feature>
<keyword evidence="3 7" id="KW-0313">Glucose metabolism</keyword>
<dbReference type="Gene3D" id="3.40.50.720">
    <property type="entry name" value="NAD(P)-binding Rossmann-like Domain"/>
    <property type="match status" value="1"/>
</dbReference>
<evidence type="ECO:0000256" key="4">
    <source>
        <dbReference type="ARBA" id="ARBA00022857"/>
    </source>
</evidence>
<feature type="domain" description="Glucose-6-phosphate dehydrogenase NAD-binding" evidence="8">
    <location>
        <begin position="9"/>
        <end position="181"/>
    </location>
</feature>
<dbReference type="Proteomes" id="UP000607645">
    <property type="component" value="Unassembled WGS sequence"/>
</dbReference>
<feature type="binding site" evidence="7">
    <location>
        <position position="324"/>
    </location>
    <ligand>
        <name>substrate</name>
    </ligand>
</feature>
<dbReference type="InterPro" id="IPR022674">
    <property type="entry name" value="G6P_DH_NAD-bd"/>
</dbReference>
<keyword evidence="11" id="KW-1185">Reference proteome</keyword>
<feature type="binding site" evidence="7">
    <location>
        <position position="172"/>
    </location>
    <ligand>
        <name>substrate</name>
    </ligand>
</feature>
<gene>
    <name evidence="7 10" type="primary">zwf</name>
    <name evidence="10" type="ORF">H8S62_06885</name>
</gene>
<dbReference type="NCBIfam" id="TIGR00871">
    <property type="entry name" value="zwf"/>
    <property type="match status" value="1"/>
</dbReference>
<feature type="binding site" evidence="7">
    <location>
        <position position="210"/>
    </location>
    <ligand>
        <name>substrate</name>
    </ligand>
</feature>
<comment type="caution">
    <text evidence="7">Lacks conserved residue(s) required for the propagation of feature annotation.</text>
</comment>
<dbReference type="InterPro" id="IPR001282">
    <property type="entry name" value="G6P_DH"/>
</dbReference>
<comment type="function">
    <text evidence="7">Catalyzes the oxidation of glucose 6-phosphate to 6-phosphogluconolactone.</text>
</comment>
<dbReference type="PIRSF" id="PIRSF000110">
    <property type="entry name" value="G6PD"/>
    <property type="match status" value="1"/>
</dbReference>
<dbReference type="HAMAP" id="MF_00966">
    <property type="entry name" value="G6PD"/>
    <property type="match status" value="1"/>
</dbReference>
<evidence type="ECO:0000259" key="9">
    <source>
        <dbReference type="Pfam" id="PF02781"/>
    </source>
</evidence>
<dbReference type="GO" id="GO:0009051">
    <property type="term" value="P:pentose-phosphate shunt, oxidative branch"/>
    <property type="evidence" value="ECO:0007669"/>
    <property type="project" value="TreeGrafter"/>
</dbReference>
<comment type="caution">
    <text evidence="10">The sequence shown here is derived from an EMBL/GenBank/DDBJ whole genome shotgun (WGS) entry which is preliminary data.</text>
</comment>
<proteinExistence type="inferred from homology"/>
<evidence type="ECO:0000256" key="6">
    <source>
        <dbReference type="ARBA" id="ARBA00023277"/>
    </source>
</evidence>
<dbReference type="EC" id="1.1.1.49" evidence="7"/>
<dbReference type="GO" id="GO:0005829">
    <property type="term" value="C:cytosol"/>
    <property type="evidence" value="ECO:0007669"/>
    <property type="project" value="TreeGrafter"/>
</dbReference>
<dbReference type="GO" id="GO:0006006">
    <property type="term" value="P:glucose metabolic process"/>
    <property type="evidence" value="ECO:0007669"/>
    <property type="project" value="UniProtKB-KW"/>
</dbReference>
<keyword evidence="5 7" id="KW-0560">Oxidoreductase</keyword>
<dbReference type="InterPro" id="IPR019796">
    <property type="entry name" value="G6P_DH_AS"/>
</dbReference>
<organism evidence="10 11">
    <name type="scientific">Lawsonibacter faecis</name>
    <dbReference type="NCBI Taxonomy" id="2763052"/>
    <lineage>
        <taxon>Bacteria</taxon>
        <taxon>Bacillati</taxon>
        <taxon>Bacillota</taxon>
        <taxon>Clostridia</taxon>
        <taxon>Eubacteriales</taxon>
        <taxon>Oscillospiraceae</taxon>
        <taxon>Lawsonibacter</taxon>
    </lineage>
</organism>
<dbReference type="SUPFAM" id="SSF51735">
    <property type="entry name" value="NAD(P)-binding Rossmann-fold domains"/>
    <property type="match status" value="1"/>
</dbReference>
<dbReference type="PANTHER" id="PTHR23429:SF0">
    <property type="entry name" value="GLUCOSE-6-PHOSPHATE 1-DEHYDROGENASE"/>
    <property type="match status" value="1"/>
</dbReference>
<evidence type="ECO:0000256" key="5">
    <source>
        <dbReference type="ARBA" id="ARBA00023002"/>
    </source>
</evidence>
<dbReference type="AlphaFoldDB" id="A0A8J6JK44"/>
<sequence length="465" mass="53023">MNISTNITIFGGTGDLTFRKLLPALYTMFLAGKLPAGSRIVAVGRRDYSDGAYRVLAEDWVKRFSRLPYTEERFADFAQRLVYFRMDLSNQTDYGRLDAFFAQDTVENHLFYLAVAPRYFAVITEGLKRVRGARAGKVMLEKPFGESLDAARTLNEELEGYFGPERIYRIDHYLGKEMVRNIQAIRFANPIFTDVWNARSIEAVQISALEEVGVETRGGYYDASGALKDMVQNHLFQILSIVAMERPGELSSAQMHTGQLDVLRALRPPKEYDICDTLVLGQYEGYREEPLVAADSATETFAAMRLFIDNGRWRGTPFYIRTGKKTGVRQMEVSIVFRAPRPGVEPNILIIKIQPTEGVYLQFNIKRPGDTDDLIPAKMDFCQNCNLIHQLNTPEAYERLITACIAGERFWFSQWDQIELSWNYIEGLKRRHREAGLPVLPYAPGSRGPDAAQTLLGRTGRRWYE</sequence>
<protein>
    <recommendedName>
        <fullName evidence="7">Glucose-6-phosphate 1-dehydrogenase</fullName>
        <shortName evidence="7">G6PD</shortName>
        <ecNumber evidence="7">1.1.1.49</ecNumber>
    </recommendedName>
</protein>
<keyword evidence="4 7" id="KW-0521">NADP</keyword>
<feature type="binding site" evidence="7">
    <location>
        <position position="142"/>
    </location>
    <ligand>
        <name>NADP(+)</name>
        <dbReference type="ChEBI" id="CHEBI:58349"/>
    </ligand>
</feature>
<feature type="binding site" evidence="7">
    <location>
        <position position="176"/>
    </location>
    <ligand>
        <name>substrate</name>
    </ligand>
</feature>
<dbReference type="EMBL" id="JACOPQ010000004">
    <property type="protein sequence ID" value="MBC5736734.1"/>
    <property type="molecule type" value="Genomic_DNA"/>
</dbReference>
<dbReference type="GO" id="GO:0004345">
    <property type="term" value="F:glucose-6-phosphate dehydrogenase activity"/>
    <property type="evidence" value="ECO:0007669"/>
    <property type="project" value="UniProtKB-UniRule"/>
</dbReference>